<organism evidence="1 2">
    <name type="scientific">Candidatus Nitrospira nitrosa</name>
    <dbReference type="NCBI Taxonomy" id="1742972"/>
    <lineage>
        <taxon>Bacteria</taxon>
        <taxon>Pseudomonadati</taxon>
        <taxon>Nitrospirota</taxon>
        <taxon>Nitrospiria</taxon>
        <taxon>Nitrospirales</taxon>
        <taxon>Nitrospiraceae</taxon>
        <taxon>Nitrospira</taxon>
    </lineage>
</organism>
<accession>A0A0S4LNZ5</accession>
<evidence type="ECO:0000313" key="2">
    <source>
        <dbReference type="Proteomes" id="UP000199032"/>
    </source>
</evidence>
<dbReference type="EMBL" id="CZQA01000013">
    <property type="protein sequence ID" value="CUS39237.1"/>
    <property type="molecule type" value="Genomic_DNA"/>
</dbReference>
<keyword evidence="2" id="KW-1185">Reference proteome</keyword>
<reference evidence="1 2" key="1">
    <citation type="submission" date="2015-10" db="EMBL/GenBank/DDBJ databases">
        <authorList>
            <person name="Gilbert D.G."/>
        </authorList>
    </citation>
    <scope>NUCLEOTIDE SEQUENCE [LARGE SCALE GENOMIC DNA]</scope>
    <source>
        <strain evidence="1">COMA1</strain>
    </source>
</reference>
<dbReference type="Proteomes" id="UP000199032">
    <property type="component" value="Unassembled WGS sequence"/>
</dbReference>
<gene>
    <name evidence="1" type="ORF">COMA1_70104</name>
</gene>
<evidence type="ECO:0000313" key="1">
    <source>
        <dbReference type="EMBL" id="CUS39237.1"/>
    </source>
</evidence>
<sequence>MHFGSLPEFLPSSWLHRRAAAWVILILGWLWPSMAFTQDWMIPGERSLTDVEEIELVYAGSQPIPKIIVRGGQTANSFVLSSHRPSGDRLDLLPQAGVSHPIEACQATWGSLVPPLHVRIDHRGSAPCGVMWSLQAAGKHLDALSFRTLRVRGTTSSPVQIELVDALTKPEQAHAVTERITGNFSLEIPLASLAQQVDLQQLAQVRLVTDTDTDMILDELAFVGPSSEPHPTPAIGFWYWDYRSAIRDPESMVAACRQQHCRRILLQLPDLRDADQIWTAYAQLFTLAKAADIELLALDGAPDMIDHAAPLIDKLNRLLELIGNHGPPAVQLDIEPYLLEGFPDDHTIFARYLDTIDRVATVLRGRAKLSVVIPFWFSSTIHGQRPLAFSVMDRVDEVAVMSYRTGVDELMTISDDILRYGALVHVPVWLALETTNLLPERHIILKREHRTALADGVLDPIRRILRLEAPTQQERPEQDRMWFRIHHQITVRPERISFSGRTEHDVQRTITDLFTRIHQSSFSGLVIHDLPGYLSLTR</sequence>
<protein>
    <submittedName>
        <fullName evidence="1">Uncharacterized protein</fullName>
    </submittedName>
</protein>
<dbReference type="AlphaFoldDB" id="A0A0S4LNZ5"/>
<proteinExistence type="predicted"/>
<name>A0A0S4LNZ5_9BACT</name>
<dbReference type="STRING" id="1742972.COMA1_70104"/>